<feature type="transmembrane region" description="Helical" evidence="1">
    <location>
        <begin position="186"/>
        <end position="208"/>
    </location>
</feature>
<dbReference type="Pfam" id="PF05552">
    <property type="entry name" value="MS_channel_1st_1"/>
    <property type="match status" value="2"/>
</dbReference>
<evidence type="ECO:0000313" key="2">
    <source>
        <dbReference type="EMBL" id="OGM97276.1"/>
    </source>
</evidence>
<evidence type="ECO:0000313" key="3">
    <source>
        <dbReference type="Proteomes" id="UP000178520"/>
    </source>
</evidence>
<protein>
    <recommendedName>
        <fullName evidence="4">CmpX protein</fullName>
    </recommendedName>
</protein>
<reference evidence="2 3" key="1">
    <citation type="journal article" date="2016" name="Nat. Commun.">
        <title>Thousands of microbial genomes shed light on interconnected biogeochemical processes in an aquifer system.</title>
        <authorList>
            <person name="Anantharaman K."/>
            <person name="Brown C.T."/>
            <person name="Hug L.A."/>
            <person name="Sharon I."/>
            <person name="Castelle C.J."/>
            <person name="Probst A.J."/>
            <person name="Thomas B.C."/>
            <person name="Singh A."/>
            <person name="Wilkins M.J."/>
            <person name="Karaoz U."/>
            <person name="Brodie E.L."/>
            <person name="Williams K.H."/>
            <person name="Hubbard S.S."/>
            <person name="Banfield J.F."/>
        </authorList>
    </citation>
    <scope>NUCLEOTIDE SEQUENCE [LARGE SCALE GENOMIC DNA]</scope>
</reference>
<keyword evidence="1" id="KW-0812">Transmembrane</keyword>
<keyword evidence="1" id="KW-0472">Membrane</keyword>
<dbReference type="InterPro" id="IPR008910">
    <property type="entry name" value="MSC_TM_helix"/>
</dbReference>
<dbReference type="Gene3D" id="1.10.287.1260">
    <property type="match status" value="1"/>
</dbReference>
<comment type="caution">
    <text evidence="2">The sequence shown here is derived from an EMBL/GenBank/DDBJ whole genome shotgun (WGS) entry which is preliminary data.</text>
</comment>
<feature type="transmembrane region" description="Helical" evidence="1">
    <location>
        <begin position="25"/>
        <end position="46"/>
    </location>
</feature>
<name>A0A1F8E8S4_9BACT</name>
<evidence type="ECO:0000256" key="1">
    <source>
        <dbReference type="SAM" id="Phobius"/>
    </source>
</evidence>
<proteinExistence type="predicted"/>
<dbReference type="STRING" id="1802660.A2735_02585"/>
<accession>A0A1F8E8S4</accession>
<feature type="transmembrane region" description="Helical" evidence="1">
    <location>
        <begin position="84"/>
        <end position="105"/>
    </location>
</feature>
<keyword evidence="1" id="KW-1133">Transmembrane helix</keyword>
<feature type="transmembrane region" description="Helical" evidence="1">
    <location>
        <begin position="159"/>
        <end position="180"/>
    </location>
</feature>
<evidence type="ECO:0008006" key="4">
    <source>
        <dbReference type="Google" id="ProtNLM"/>
    </source>
</evidence>
<organism evidence="2 3">
    <name type="scientific">Candidatus Yanofskybacteria bacterium RIFCSPHIGHO2_01_FULL_41_21</name>
    <dbReference type="NCBI Taxonomy" id="1802660"/>
    <lineage>
        <taxon>Bacteria</taxon>
        <taxon>Candidatus Yanofskyibacteriota</taxon>
    </lineage>
</organism>
<dbReference type="EMBL" id="MGJA01000014">
    <property type="protein sequence ID" value="OGM97276.1"/>
    <property type="molecule type" value="Genomic_DNA"/>
</dbReference>
<dbReference type="Proteomes" id="UP000178520">
    <property type="component" value="Unassembled WGS sequence"/>
</dbReference>
<feature type="transmembrane region" description="Helical" evidence="1">
    <location>
        <begin position="117"/>
        <end position="138"/>
    </location>
</feature>
<sequence>MLEVFQASDIVQGSLLTLWTGVAGFIPRFIAALVVFLIGWIIAVLLGKLAYHVVRILHVDNALTKVGFRRAWERSGFRLDTPKLFYELIKWFFIIVFLMATTNILGLTEVTNFLQSVVYYIPNVIIAAIILLIGILVAKFLENMVQGSVRAAGLASANLLGALTKWAVFTFSLLIALSQLKVADDIIKIVITGLIAATALALGLSFGLGGARHAEEMVGHLKKRIGEDSK</sequence>
<dbReference type="AlphaFoldDB" id="A0A1F8E8S4"/>
<gene>
    <name evidence="2" type="ORF">A2735_02585</name>
</gene>